<dbReference type="HAMAP" id="MF_01368">
    <property type="entry name" value="Ribosomal_bL17"/>
    <property type="match status" value="1"/>
</dbReference>
<dbReference type="PANTHER" id="PTHR14413">
    <property type="entry name" value="RIBOSOMAL PROTEIN L17"/>
    <property type="match status" value="1"/>
</dbReference>
<dbReference type="GO" id="GO:0006412">
    <property type="term" value="P:translation"/>
    <property type="evidence" value="ECO:0007669"/>
    <property type="project" value="UniProtKB-UniRule"/>
</dbReference>
<sequence>MRHAISGRKLNRTTSHRKSMLANMAVSLIHHEQISTTYQKAKELLPIVEKLVTLGKRKTLSSRRLAISKIKDVKVVSKLFDVIADRYAERHGGCLRVMKTGFRYGDSAPMAVIEFVDRDVSAKGKDIISSPNNKK</sequence>
<comment type="subunit">
    <text evidence="4">Part of the 50S ribosomal subunit. Contacts protein L32.</text>
</comment>
<dbReference type="Pfam" id="PF01196">
    <property type="entry name" value="Ribosomal_L17"/>
    <property type="match status" value="1"/>
</dbReference>
<dbReference type="NCBIfam" id="TIGR00059">
    <property type="entry name" value="L17"/>
    <property type="match status" value="1"/>
</dbReference>
<dbReference type="InterPro" id="IPR036373">
    <property type="entry name" value="Ribosomal_bL17_sf"/>
</dbReference>
<protein>
    <recommendedName>
        <fullName evidence="4">Large ribosomal subunit protein bL17</fullName>
    </recommendedName>
</protein>
<dbReference type="InterPro" id="IPR047859">
    <property type="entry name" value="Ribosomal_bL17_CS"/>
</dbReference>
<dbReference type="EMBL" id="PSQJ01000002">
    <property type="protein sequence ID" value="PTL86704.1"/>
    <property type="molecule type" value="Genomic_DNA"/>
</dbReference>
<gene>
    <name evidence="4" type="primary">rplQ</name>
    <name evidence="6" type="ORF">C4617_02495</name>
</gene>
<evidence type="ECO:0000313" key="7">
    <source>
        <dbReference type="Proteomes" id="UP000240811"/>
    </source>
</evidence>
<dbReference type="Gene3D" id="3.90.1030.10">
    <property type="entry name" value="Ribosomal protein L17"/>
    <property type="match status" value="1"/>
</dbReference>
<evidence type="ECO:0000256" key="2">
    <source>
        <dbReference type="ARBA" id="ARBA00022980"/>
    </source>
</evidence>
<evidence type="ECO:0000313" key="6">
    <source>
        <dbReference type="EMBL" id="PTL86704.1"/>
    </source>
</evidence>
<comment type="similarity">
    <text evidence="1 4 5">Belongs to the bacterial ribosomal protein bL17 family.</text>
</comment>
<dbReference type="Proteomes" id="UP000240811">
    <property type="component" value="Unassembled WGS sequence"/>
</dbReference>
<comment type="caution">
    <text evidence="6">The sequence shown here is derived from an EMBL/GenBank/DDBJ whole genome shotgun (WGS) entry which is preliminary data.</text>
</comment>
<reference evidence="7" key="1">
    <citation type="submission" date="2018-02" db="EMBL/GenBank/DDBJ databases">
        <title>Genome sequence of Candidatus Liberibacter europaeus.</title>
        <authorList>
            <person name="Frampton R.A."/>
            <person name="Thompson S.M."/>
            <person name="David C."/>
            <person name="Addison S.M."/>
            <person name="Smith G.R."/>
        </authorList>
    </citation>
    <scope>NUCLEOTIDE SEQUENCE [LARGE SCALE GENOMIC DNA]</scope>
</reference>
<evidence type="ECO:0000256" key="4">
    <source>
        <dbReference type="HAMAP-Rule" id="MF_01368"/>
    </source>
</evidence>
<dbReference type="PANTHER" id="PTHR14413:SF16">
    <property type="entry name" value="LARGE RIBOSOMAL SUBUNIT PROTEIN BL17M"/>
    <property type="match status" value="1"/>
</dbReference>
<evidence type="ECO:0000256" key="5">
    <source>
        <dbReference type="RuleBase" id="RU000660"/>
    </source>
</evidence>
<dbReference type="GO" id="GO:0022625">
    <property type="term" value="C:cytosolic large ribosomal subunit"/>
    <property type="evidence" value="ECO:0007669"/>
    <property type="project" value="TreeGrafter"/>
</dbReference>
<evidence type="ECO:0000256" key="1">
    <source>
        <dbReference type="ARBA" id="ARBA00008777"/>
    </source>
</evidence>
<dbReference type="GO" id="GO:0003735">
    <property type="term" value="F:structural constituent of ribosome"/>
    <property type="evidence" value="ECO:0007669"/>
    <property type="project" value="InterPro"/>
</dbReference>
<name>A0A2T4VY57_9HYPH</name>
<evidence type="ECO:0000256" key="3">
    <source>
        <dbReference type="ARBA" id="ARBA00023274"/>
    </source>
</evidence>
<dbReference type="AlphaFoldDB" id="A0A2T4VY57"/>
<keyword evidence="3 4" id="KW-0687">Ribonucleoprotein</keyword>
<organism evidence="6 7">
    <name type="scientific">Candidatus Liberibacter europaeus</name>
    <dbReference type="NCBI Taxonomy" id="744859"/>
    <lineage>
        <taxon>Bacteria</taxon>
        <taxon>Pseudomonadati</taxon>
        <taxon>Pseudomonadota</taxon>
        <taxon>Alphaproteobacteria</taxon>
        <taxon>Hyphomicrobiales</taxon>
        <taxon>Rhizobiaceae</taxon>
        <taxon>Liberibacter</taxon>
    </lineage>
</organism>
<dbReference type="SUPFAM" id="SSF64263">
    <property type="entry name" value="Prokaryotic ribosomal protein L17"/>
    <property type="match status" value="1"/>
</dbReference>
<proteinExistence type="inferred from homology"/>
<dbReference type="FunFam" id="3.90.1030.10:FF:000001">
    <property type="entry name" value="50S ribosomal protein L17"/>
    <property type="match status" value="1"/>
</dbReference>
<keyword evidence="2 4" id="KW-0689">Ribosomal protein</keyword>
<dbReference type="InterPro" id="IPR000456">
    <property type="entry name" value="Ribosomal_bL17"/>
</dbReference>
<dbReference type="PROSITE" id="PS01167">
    <property type="entry name" value="RIBOSOMAL_L17"/>
    <property type="match status" value="1"/>
</dbReference>
<accession>A0A2T4VY57</accession>